<dbReference type="Proteomes" id="UP000010809">
    <property type="component" value="Chromosome"/>
</dbReference>
<name>L0E0A6_THIND</name>
<dbReference type="EMBL" id="CP003989">
    <property type="protein sequence ID" value="AGA35269.1"/>
    <property type="molecule type" value="Genomic_DNA"/>
</dbReference>
<sequence>MMYGRSPPARGTGTGDPLRPNPKARFVPAMVWRPDCP</sequence>
<protein>
    <submittedName>
        <fullName evidence="2">Uncharacterized protein</fullName>
    </submittedName>
</protein>
<accession>L0E0A6</accession>
<feature type="region of interest" description="Disordered" evidence="1">
    <location>
        <begin position="1"/>
        <end position="24"/>
    </location>
</feature>
<dbReference type="AlphaFoldDB" id="L0E0A6"/>
<dbReference type="PATRIC" id="fig|1255043.3.peg.3671"/>
<dbReference type="HOGENOM" id="CLU_3349850_0_0_6"/>
<gene>
    <name evidence="2" type="ordered locus">TVNIR_3639</name>
</gene>
<reference evidence="2" key="1">
    <citation type="submission" date="2015-12" db="EMBL/GenBank/DDBJ databases">
        <authorList>
            <person name="Tikhonova T.V."/>
            <person name="Pavlov A.R."/>
            <person name="Beletsky A.V."/>
            <person name="Mardanov A.V."/>
            <person name="Sorokin D.Y."/>
            <person name="Ravin N.V."/>
            <person name="Popov V.O."/>
        </authorList>
    </citation>
    <scope>NUCLEOTIDE SEQUENCE</scope>
    <source>
        <strain evidence="2">DSM 14787</strain>
    </source>
</reference>
<evidence type="ECO:0000256" key="1">
    <source>
        <dbReference type="SAM" id="MobiDB-lite"/>
    </source>
</evidence>
<proteinExistence type="predicted"/>
<evidence type="ECO:0000313" key="2">
    <source>
        <dbReference type="EMBL" id="AGA35269.1"/>
    </source>
</evidence>
<evidence type="ECO:0000313" key="3">
    <source>
        <dbReference type="Proteomes" id="UP000010809"/>
    </source>
</evidence>
<organism evidence="2 3">
    <name type="scientific">Thioalkalivibrio nitratireducens (strain DSM 14787 / UNIQEM 213 / ALEN2)</name>
    <dbReference type="NCBI Taxonomy" id="1255043"/>
    <lineage>
        <taxon>Bacteria</taxon>
        <taxon>Pseudomonadati</taxon>
        <taxon>Pseudomonadota</taxon>
        <taxon>Gammaproteobacteria</taxon>
        <taxon>Chromatiales</taxon>
        <taxon>Ectothiorhodospiraceae</taxon>
        <taxon>Thioalkalivibrio</taxon>
    </lineage>
</organism>
<dbReference type="KEGG" id="tni:TVNIR_3639"/>
<keyword evidence="3" id="KW-1185">Reference proteome</keyword>